<protein>
    <recommendedName>
        <fullName evidence="3">Serine aminopeptidase S33 domain-containing protein</fullName>
    </recommendedName>
</protein>
<dbReference type="InterPro" id="IPR050261">
    <property type="entry name" value="FrsA_esterase"/>
</dbReference>
<dbReference type="InterPro" id="IPR029058">
    <property type="entry name" value="AB_hydrolase_fold"/>
</dbReference>
<dbReference type="Gene3D" id="3.40.50.1820">
    <property type="entry name" value="alpha/beta hydrolase"/>
    <property type="match status" value="1"/>
</dbReference>
<feature type="chain" id="PRO_5016244076" description="Serine aminopeptidase S33 domain-containing protein" evidence="2">
    <location>
        <begin position="20"/>
        <end position="284"/>
    </location>
</feature>
<dbReference type="Proteomes" id="UP000245999">
    <property type="component" value="Chromosome"/>
</dbReference>
<dbReference type="PANTHER" id="PTHR22946">
    <property type="entry name" value="DIENELACTONE HYDROLASE DOMAIN-CONTAINING PROTEIN-RELATED"/>
    <property type="match status" value="1"/>
</dbReference>
<evidence type="ECO:0000256" key="2">
    <source>
        <dbReference type="SAM" id="SignalP"/>
    </source>
</evidence>
<dbReference type="KEGG" id="hnv:DDQ68_05385"/>
<reference evidence="5" key="1">
    <citation type="submission" date="2018-04" db="EMBL/GenBank/DDBJ databases">
        <title>Complete genome of Antarctic heterotrophic bacterium Hymenobacter nivis.</title>
        <authorList>
            <person name="Terashima M."/>
        </authorList>
    </citation>
    <scope>NUCLEOTIDE SEQUENCE [LARGE SCALE GENOMIC DNA]</scope>
    <source>
        <strain evidence="5">NBRC 111535</strain>
    </source>
</reference>
<evidence type="ECO:0000313" key="4">
    <source>
        <dbReference type="EMBL" id="AWM32274.1"/>
    </source>
</evidence>
<dbReference type="InterPro" id="IPR022742">
    <property type="entry name" value="Hydrolase_4"/>
</dbReference>
<keyword evidence="5" id="KW-1185">Reference proteome</keyword>
<dbReference type="SUPFAM" id="SSF53474">
    <property type="entry name" value="alpha/beta-Hydrolases"/>
    <property type="match status" value="1"/>
</dbReference>
<evidence type="ECO:0000259" key="3">
    <source>
        <dbReference type="Pfam" id="PF12146"/>
    </source>
</evidence>
<dbReference type="Pfam" id="PF12146">
    <property type="entry name" value="Hydrolase_4"/>
    <property type="match status" value="1"/>
</dbReference>
<keyword evidence="1" id="KW-0378">Hydrolase</keyword>
<sequence>MVRFLFLGFLSLQTLSAWALKPSPNWWAKPDTLGLKYQNLTLTTPDHMRLAAWLVAPVAGAPDQHTTMVLAGTDSGNMSSFLFQARALAAAGYQVLLFDYRGFGHSQAFAIDQNRLYYEEFVTDLGTALAEARRRAPRQRVGLIGFSMGTLLAAKVAAAHRCDFLITDGYVGNLQAIVGYQLAAFHKTVTLPAEAPNYNPLGPQVRCPWLLIAGTEDHKTPLADSAAAVQAARPQQRRQLLAVKCDHLGAMEEMAKNEPAEEYGNAYVRVISRFLAGKPLTAKG</sequence>
<name>A0A2Z3GS82_9BACT</name>
<feature type="signal peptide" evidence="2">
    <location>
        <begin position="1"/>
        <end position="19"/>
    </location>
</feature>
<dbReference type="OrthoDB" id="9777090at2"/>
<keyword evidence="2" id="KW-0732">Signal</keyword>
<dbReference type="EMBL" id="CP029145">
    <property type="protein sequence ID" value="AWM32274.1"/>
    <property type="molecule type" value="Genomic_DNA"/>
</dbReference>
<dbReference type="PANTHER" id="PTHR22946:SF9">
    <property type="entry name" value="POLYKETIDE TRANSFERASE AF380"/>
    <property type="match status" value="1"/>
</dbReference>
<evidence type="ECO:0000313" key="5">
    <source>
        <dbReference type="Proteomes" id="UP000245999"/>
    </source>
</evidence>
<dbReference type="GO" id="GO:0052689">
    <property type="term" value="F:carboxylic ester hydrolase activity"/>
    <property type="evidence" value="ECO:0007669"/>
    <property type="project" value="UniProtKB-ARBA"/>
</dbReference>
<proteinExistence type="predicted"/>
<dbReference type="AlphaFoldDB" id="A0A2Z3GS82"/>
<evidence type="ECO:0000256" key="1">
    <source>
        <dbReference type="ARBA" id="ARBA00022801"/>
    </source>
</evidence>
<gene>
    <name evidence="4" type="ORF">DDQ68_05385</name>
</gene>
<organism evidence="4 5">
    <name type="scientific">Hymenobacter nivis</name>
    <dbReference type="NCBI Taxonomy" id="1850093"/>
    <lineage>
        <taxon>Bacteria</taxon>
        <taxon>Pseudomonadati</taxon>
        <taxon>Bacteroidota</taxon>
        <taxon>Cytophagia</taxon>
        <taxon>Cytophagales</taxon>
        <taxon>Hymenobacteraceae</taxon>
        <taxon>Hymenobacter</taxon>
    </lineage>
</organism>
<feature type="domain" description="Serine aminopeptidase S33" evidence="3">
    <location>
        <begin position="85"/>
        <end position="163"/>
    </location>
</feature>
<dbReference type="RefSeq" id="WP_109655393.1">
    <property type="nucleotide sequence ID" value="NZ_CP029145.1"/>
</dbReference>
<accession>A0A2Z3GS82</accession>